<feature type="region of interest" description="Disordered" evidence="5">
    <location>
        <begin position="22"/>
        <end position="42"/>
    </location>
</feature>
<dbReference type="InterPro" id="IPR020892">
    <property type="entry name" value="Cyclophilin-type_PPIase_CS"/>
</dbReference>
<dbReference type="PROSITE" id="PS51257">
    <property type="entry name" value="PROKAR_LIPOPROTEIN"/>
    <property type="match status" value="1"/>
</dbReference>
<dbReference type="AlphaFoldDB" id="A0A9D9DWZ9"/>
<reference evidence="7" key="1">
    <citation type="submission" date="2020-10" db="EMBL/GenBank/DDBJ databases">
        <authorList>
            <person name="Gilroy R."/>
        </authorList>
    </citation>
    <scope>NUCLEOTIDE SEQUENCE</scope>
    <source>
        <strain evidence="7">F6-4510</strain>
    </source>
</reference>
<feature type="signal peptide" evidence="4">
    <location>
        <begin position="1"/>
        <end position="22"/>
    </location>
</feature>
<dbReference type="PANTHER" id="PTHR45625:SF4">
    <property type="entry name" value="PEPTIDYLPROLYL ISOMERASE DOMAIN AND WD REPEAT-CONTAINING PROTEIN 1"/>
    <property type="match status" value="1"/>
</dbReference>
<comment type="caution">
    <text evidence="7">The sequence shown here is derived from an EMBL/GenBank/DDBJ whole genome shotgun (WGS) entry which is preliminary data.</text>
</comment>
<sequence length="272" mass="30129">MLKKILLASFVAVMMLSGCSSTKDVNDNTTKNEEANSPDDEYEDLKKKLLAGGDEFPQLEEPKEGEEIAIIQTNMGDIKVKFCKDEAPKAVENFVTHAKEGYFDGLTFHRVVEDFVIQGGDPTATGMGGESIWGKPFEDEFSPNMYHFNGALAMANSGANTNGSQFYIVSKPEVTAGYFEYVEQVKNENGTDELLVNGNTNKMFKFNYSDEAKKHYEELGGTPELDYGYTIFGQVFEGMDVVDAINSVEVDSSDKPVNDVVIEKVTITEYSK</sequence>
<protein>
    <recommendedName>
        <fullName evidence="4">Peptidyl-prolyl cis-trans isomerase</fullName>
        <shortName evidence="4">PPIase</shortName>
        <ecNumber evidence="4">5.2.1.8</ecNumber>
    </recommendedName>
</protein>
<dbReference type="GO" id="GO:0006457">
    <property type="term" value="P:protein folding"/>
    <property type="evidence" value="ECO:0007669"/>
    <property type="project" value="InterPro"/>
</dbReference>
<dbReference type="PRINTS" id="PR00153">
    <property type="entry name" value="CSAPPISMRASE"/>
</dbReference>
<gene>
    <name evidence="7" type="ORF">IAC55_03940</name>
</gene>
<evidence type="ECO:0000256" key="5">
    <source>
        <dbReference type="SAM" id="MobiDB-lite"/>
    </source>
</evidence>
<keyword evidence="3 4" id="KW-0413">Isomerase</keyword>
<accession>A0A9D9DWZ9</accession>
<name>A0A9D9DWZ9_9FIRM</name>
<comment type="similarity">
    <text evidence="4">Belongs to the cyclophilin-type PPIase family.</text>
</comment>
<evidence type="ECO:0000259" key="6">
    <source>
        <dbReference type="PROSITE" id="PS50072"/>
    </source>
</evidence>
<evidence type="ECO:0000313" key="8">
    <source>
        <dbReference type="Proteomes" id="UP000823611"/>
    </source>
</evidence>
<dbReference type="EC" id="5.2.1.8" evidence="4"/>
<proteinExistence type="inferred from homology"/>
<dbReference type="InterPro" id="IPR029000">
    <property type="entry name" value="Cyclophilin-like_dom_sf"/>
</dbReference>
<dbReference type="PROSITE" id="PS00170">
    <property type="entry name" value="CSA_PPIASE_1"/>
    <property type="match status" value="1"/>
</dbReference>
<keyword evidence="4" id="KW-0732">Signal</keyword>
<comment type="function">
    <text evidence="1 4">PPIases accelerate the folding of proteins. It catalyzes the cis-trans isomerization of proline imidic peptide bonds in oligopeptides.</text>
</comment>
<dbReference type="Proteomes" id="UP000823611">
    <property type="component" value="Unassembled WGS sequence"/>
</dbReference>
<feature type="compositionally biased region" description="Basic and acidic residues" evidence="5">
    <location>
        <begin position="24"/>
        <end position="34"/>
    </location>
</feature>
<dbReference type="InterPro" id="IPR002130">
    <property type="entry name" value="Cyclophilin-type_PPIase_dom"/>
</dbReference>
<dbReference type="PANTHER" id="PTHR45625">
    <property type="entry name" value="PEPTIDYL-PROLYL CIS-TRANS ISOMERASE-RELATED"/>
    <property type="match status" value="1"/>
</dbReference>
<comment type="catalytic activity">
    <reaction evidence="4">
        <text>[protein]-peptidylproline (omega=180) = [protein]-peptidylproline (omega=0)</text>
        <dbReference type="Rhea" id="RHEA:16237"/>
        <dbReference type="Rhea" id="RHEA-COMP:10747"/>
        <dbReference type="Rhea" id="RHEA-COMP:10748"/>
        <dbReference type="ChEBI" id="CHEBI:83833"/>
        <dbReference type="ChEBI" id="CHEBI:83834"/>
        <dbReference type="EC" id="5.2.1.8"/>
    </reaction>
</comment>
<dbReference type="PROSITE" id="PS50072">
    <property type="entry name" value="CSA_PPIASE_2"/>
    <property type="match status" value="1"/>
</dbReference>
<dbReference type="EMBL" id="JADIMX010000078">
    <property type="protein sequence ID" value="MBO8434457.1"/>
    <property type="molecule type" value="Genomic_DNA"/>
</dbReference>
<reference evidence="7" key="2">
    <citation type="journal article" date="2021" name="PeerJ">
        <title>Extensive microbial diversity within the chicken gut microbiome revealed by metagenomics and culture.</title>
        <authorList>
            <person name="Gilroy R."/>
            <person name="Ravi A."/>
            <person name="Getino M."/>
            <person name="Pursley I."/>
            <person name="Horton D.L."/>
            <person name="Alikhan N.F."/>
            <person name="Baker D."/>
            <person name="Gharbi K."/>
            <person name="Hall N."/>
            <person name="Watson M."/>
            <person name="Adriaenssens E.M."/>
            <person name="Foster-Nyarko E."/>
            <person name="Jarju S."/>
            <person name="Secka A."/>
            <person name="Antonio M."/>
            <person name="Oren A."/>
            <person name="Chaudhuri R.R."/>
            <person name="La Ragione R."/>
            <person name="Hildebrand F."/>
            <person name="Pallen M.J."/>
        </authorList>
    </citation>
    <scope>NUCLEOTIDE SEQUENCE</scope>
    <source>
        <strain evidence="7">F6-4510</strain>
    </source>
</reference>
<feature type="domain" description="PPIase cyclophilin-type" evidence="6">
    <location>
        <begin position="67"/>
        <end position="267"/>
    </location>
</feature>
<evidence type="ECO:0000256" key="4">
    <source>
        <dbReference type="RuleBase" id="RU363019"/>
    </source>
</evidence>
<dbReference type="GO" id="GO:0003755">
    <property type="term" value="F:peptidyl-prolyl cis-trans isomerase activity"/>
    <property type="evidence" value="ECO:0007669"/>
    <property type="project" value="UniProtKB-UniRule"/>
</dbReference>
<keyword evidence="2 4" id="KW-0697">Rotamase</keyword>
<evidence type="ECO:0000313" key="7">
    <source>
        <dbReference type="EMBL" id="MBO8434457.1"/>
    </source>
</evidence>
<dbReference type="Pfam" id="PF00160">
    <property type="entry name" value="Pro_isomerase"/>
    <property type="match status" value="1"/>
</dbReference>
<dbReference type="Gene3D" id="2.40.100.10">
    <property type="entry name" value="Cyclophilin-like"/>
    <property type="match status" value="1"/>
</dbReference>
<evidence type="ECO:0000256" key="1">
    <source>
        <dbReference type="ARBA" id="ARBA00002388"/>
    </source>
</evidence>
<evidence type="ECO:0000256" key="2">
    <source>
        <dbReference type="ARBA" id="ARBA00023110"/>
    </source>
</evidence>
<dbReference type="InterPro" id="IPR044666">
    <property type="entry name" value="Cyclophilin_A-like"/>
</dbReference>
<evidence type="ECO:0000256" key="3">
    <source>
        <dbReference type="ARBA" id="ARBA00023235"/>
    </source>
</evidence>
<organism evidence="7 8">
    <name type="scientific">Candidatus Fimicola merdigallinarum</name>
    <dbReference type="NCBI Taxonomy" id="2840819"/>
    <lineage>
        <taxon>Bacteria</taxon>
        <taxon>Bacillati</taxon>
        <taxon>Bacillota</taxon>
        <taxon>Clostridia</taxon>
        <taxon>Lachnospirales</taxon>
        <taxon>Lachnospiraceae</taxon>
        <taxon>Lachnospiraceae incertae sedis</taxon>
        <taxon>Candidatus Fimicola</taxon>
    </lineage>
</organism>
<dbReference type="SUPFAM" id="SSF50891">
    <property type="entry name" value="Cyclophilin-like"/>
    <property type="match status" value="1"/>
</dbReference>
<feature type="chain" id="PRO_5039741471" description="Peptidyl-prolyl cis-trans isomerase" evidence="4">
    <location>
        <begin position="23"/>
        <end position="272"/>
    </location>
</feature>